<comment type="caution">
    <text evidence="1">The sequence shown here is derived from an EMBL/GenBank/DDBJ whole genome shotgun (WGS) entry which is preliminary data.</text>
</comment>
<accession>A0ACC1JAT0</accession>
<evidence type="ECO:0000313" key="1">
    <source>
        <dbReference type="EMBL" id="KAJ1944351.1"/>
    </source>
</evidence>
<proteinExistence type="predicted"/>
<dbReference type="EMBL" id="JANBPW010001479">
    <property type="protein sequence ID" value="KAJ1944351.1"/>
    <property type="molecule type" value="Genomic_DNA"/>
</dbReference>
<dbReference type="Proteomes" id="UP001150603">
    <property type="component" value="Unassembled WGS sequence"/>
</dbReference>
<organism evidence="1 2">
    <name type="scientific">Linderina macrospora</name>
    <dbReference type="NCBI Taxonomy" id="4868"/>
    <lineage>
        <taxon>Eukaryota</taxon>
        <taxon>Fungi</taxon>
        <taxon>Fungi incertae sedis</taxon>
        <taxon>Zoopagomycota</taxon>
        <taxon>Kickxellomycotina</taxon>
        <taxon>Kickxellomycetes</taxon>
        <taxon>Kickxellales</taxon>
        <taxon>Kickxellaceae</taxon>
        <taxon>Linderina</taxon>
    </lineage>
</organism>
<gene>
    <name evidence="1" type="ORF">FBU59_002623</name>
</gene>
<evidence type="ECO:0000313" key="2">
    <source>
        <dbReference type="Proteomes" id="UP001150603"/>
    </source>
</evidence>
<name>A0ACC1JAT0_9FUNG</name>
<keyword evidence="2" id="KW-1185">Reference proteome</keyword>
<reference evidence="1" key="1">
    <citation type="submission" date="2022-07" db="EMBL/GenBank/DDBJ databases">
        <title>Phylogenomic reconstructions and comparative analyses of Kickxellomycotina fungi.</title>
        <authorList>
            <person name="Reynolds N.K."/>
            <person name="Stajich J.E."/>
            <person name="Barry K."/>
            <person name="Grigoriev I.V."/>
            <person name="Crous P."/>
            <person name="Smith M.E."/>
        </authorList>
    </citation>
    <scope>NUCLEOTIDE SEQUENCE</scope>
    <source>
        <strain evidence="1">NRRL 5244</strain>
    </source>
</reference>
<sequence>MQAGSHLAAIRAADGTSDPGDRLSLSQRRLADRLSLTKSQVDLLSLLSLRCQNLRLLGSLSDVDGSLARTLGFEDLSALAALGRHLRVHSLDDLGWRMDIANLVTQARNAPGFGRGIDGIDDVVVQRVALSQRRVQRHLADLRPHRRLCQLRNRELGISHAIRCLVGVDDAVVQHTVQLQRHVVLRNCALRRNLHCHLLQRLRVRDAVQERYQDRQPRIQDP</sequence>
<protein>
    <submittedName>
        <fullName evidence="1">Uncharacterized protein</fullName>
    </submittedName>
</protein>